<dbReference type="Proteomes" id="UP001073122">
    <property type="component" value="Unassembled WGS sequence"/>
</dbReference>
<comment type="caution">
    <text evidence="2">The sequence shown here is derived from an EMBL/GenBank/DDBJ whole genome shotgun (WGS) entry which is preliminary data.</text>
</comment>
<keyword evidence="1" id="KW-0812">Transmembrane</keyword>
<evidence type="ECO:0000313" key="3">
    <source>
        <dbReference type="Proteomes" id="UP001073122"/>
    </source>
</evidence>
<gene>
    <name evidence="2" type="ORF">OF897_16955</name>
</gene>
<dbReference type="EMBL" id="JAOVZW010000021">
    <property type="protein sequence ID" value="MCX8525605.1"/>
    <property type="molecule type" value="Genomic_DNA"/>
</dbReference>
<dbReference type="RefSeq" id="WP_267266861.1">
    <property type="nucleotide sequence ID" value="NZ_JAOVZW010000021.1"/>
</dbReference>
<keyword evidence="1" id="KW-1133">Transmembrane helix</keyword>
<protein>
    <recommendedName>
        <fullName evidence="4">DUF3899 domain-containing protein</fullName>
    </recommendedName>
</protein>
<organism evidence="2 3">
    <name type="scientific">Chryseobacterium formosus</name>
    <dbReference type="NCBI Taxonomy" id="1537363"/>
    <lineage>
        <taxon>Bacteria</taxon>
        <taxon>Pseudomonadati</taxon>
        <taxon>Bacteroidota</taxon>
        <taxon>Flavobacteriia</taxon>
        <taxon>Flavobacteriales</taxon>
        <taxon>Weeksellaceae</taxon>
        <taxon>Chryseobacterium group</taxon>
        <taxon>Chryseobacterium</taxon>
    </lineage>
</organism>
<keyword evidence="3" id="KW-1185">Reference proteome</keyword>
<name>A0ABT3XVA6_9FLAO</name>
<feature type="transmembrane region" description="Helical" evidence="1">
    <location>
        <begin position="28"/>
        <end position="47"/>
    </location>
</feature>
<feature type="transmembrane region" description="Helical" evidence="1">
    <location>
        <begin position="122"/>
        <end position="143"/>
    </location>
</feature>
<evidence type="ECO:0000256" key="1">
    <source>
        <dbReference type="SAM" id="Phobius"/>
    </source>
</evidence>
<evidence type="ECO:0000313" key="2">
    <source>
        <dbReference type="EMBL" id="MCX8525605.1"/>
    </source>
</evidence>
<sequence>MTILKKIICYNMFDLEIRGKDVQLAKKGSSIVLAATILIFIIDYILWNLKFISRSFSDDAFETMNFFGANFLGKLLGLLSIGLFYLFIFVMMGRKSFFEQTLQEYEEMSMIQKDEVAKKGKYLIVLPMLLSILLLIYIIANLYHLF</sequence>
<feature type="transmembrane region" description="Helical" evidence="1">
    <location>
        <begin position="67"/>
        <end position="90"/>
    </location>
</feature>
<proteinExistence type="predicted"/>
<evidence type="ECO:0008006" key="4">
    <source>
        <dbReference type="Google" id="ProtNLM"/>
    </source>
</evidence>
<keyword evidence="1" id="KW-0472">Membrane</keyword>
<accession>A0ABT3XVA6</accession>
<reference evidence="2" key="1">
    <citation type="submission" date="2022-10" db="EMBL/GenBank/DDBJ databases">
        <title>Chryseobacterium sp. nov., a novel bacterial species.</title>
        <authorList>
            <person name="Cao Y."/>
        </authorList>
    </citation>
    <scope>NUCLEOTIDE SEQUENCE</scope>
    <source>
        <strain evidence="2">CCTCC AB2015118</strain>
    </source>
</reference>